<sequence>MTWYKDTTSYFYMNRKVQRAKSANHYSAAEITKLFNSCTNDFQRDFLIDRLYFLDGSSRYPAKDRGIMTARQMLSDQYLAENYSTTLDNFK</sequence>
<dbReference type="RefSeq" id="WP_014426208.1">
    <property type="nucleotide sequence ID" value="NC_017074.1"/>
</dbReference>
<dbReference type="HOGENOM" id="CLU_2425246_0_0_9"/>
<reference evidence="1 2" key="1">
    <citation type="submission" date="2011-10" db="EMBL/GenBank/DDBJ databases">
        <title>Whole genome sequence of Selenomonas ruminantium subsp. lactilytica TAM6421.</title>
        <authorList>
            <person name="Oguchi A."/>
            <person name="Ankai A."/>
            <person name="Kaneko J."/>
            <person name="Yamada-Narita S."/>
            <person name="Fukui S."/>
            <person name="Takahashi M."/>
            <person name="Onodera T."/>
            <person name="Kojima S."/>
            <person name="Fushimi T."/>
            <person name="Abe N."/>
            <person name="Kamio Y."/>
            <person name="Yamazaki S."/>
            <person name="Fujita N."/>
        </authorList>
    </citation>
    <scope>NUCLEOTIDE SEQUENCE [LARGE SCALE GENOMIC DNA]</scope>
    <source>
        <strain evidence="2">NBRC 103574 / TAM6421</strain>
        <plasmid evidence="1 2">pSRC5</plasmid>
    </source>
</reference>
<dbReference type="AlphaFoldDB" id="I0GWQ3"/>
<proteinExistence type="predicted"/>
<gene>
    <name evidence="1" type="ordered locus">SELR_pSRC500160</name>
</gene>
<evidence type="ECO:0000313" key="1">
    <source>
        <dbReference type="EMBL" id="BAL85190.1"/>
    </source>
</evidence>
<evidence type="ECO:0000313" key="2">
    <source>
        <dbReference type="Proteomes" id="UP000007887"/>
    </source>
</evidence>
<dbReference type="Proteomes" id="UP000007887">
    <property type="component" value="Plasmid pSRC5"/>
</dbReference>
<accession>I0GWQ3</accession>
<dbReference type="KEGG" id="sri:SELR_pSRC500160"/>
<name>I0GWQ3_SELRL</name>
<dbReference type="PATRIC" id="fig|927704.6.peg.3533"/>
<keyword evidence="1" id="KW-0614">Plasmid</keyword>
<geneLocation type="plasmid" evidence="1 2">
    <name>pSRC5</name>
</geneLocation>
<organism evidence="1 2">
    <name type="scientific">Selenomonas ruminantium subsp. lactilytica (strain NBRC 103574 / TAM6421)</name>
    <dbReference type="NCBI Taxonomy" id="927704"/>
    <lineage>
        <taxon>Bacteria</taxon>
        <taxon>Bacillati</taxon>
        <taxon>Bacillota</taxon>
        <taxon>Negativicutes</taxon>
        <taxon>Selenomonadales</taxon>
        <taxon>Selenomonadaceae</taxon>
        <taxon>Selenomonas</taxon>
    </lineage>
</organism>
<dbReference type="EMBL" id="AP012301">
    <property type="protein sequence ID" value="BAL85190.1"/>
    <property type="molecule type" value="Genomic_DNA"/>
</dbReference>
<protein>
    <submittedName>
        <fullName evidence="1">Uncharacterized protein</fullName>
    </submittedName>
</protein>